<dbReference type="PANTHER" id="PTHR30146">
    <property type="entry name" value="LACI-RELATED TRANSCRIPTIONAL REPRESSOR"/>
    <property type="match status" value="1"/>
</dbReference>
<dbReference type="SUPFAM" id="SSF53822">
    <property type="entry name" value="Periplasmic binding protein-like I"/>
    <property type="match status" value="1"/>
</dbReference>
<dbReference type="PROSITE" id="PS00717">
    <property type="entry name" value="SIGMA54_1"/>
    <property type="match status" value="1"/>
</dbReference>
<protein>
    <submittedName>
        <fullName evidence="5">LacI family DNA-binding transcriptional regulator</fullName>
    </submittedName>
</protein>
<keyword evidence="6" id="KW-1185">Reference proteome</keyword>
<sequence>MSAARPITLKALAQQLGLSPSTVSRVLSDPAGRDSKWAAPETTARILALAESSGYRPNPYAASLRTNRSNLVGVIVPRLQDYVLATIYEGIDEAALAQDYLTMVSNSLDVPERQRDKAERLLSHRVDGLIFGDASAANLPYLDELSGRGVPHTLVSRRVPGHVSVTCDDHEGGRLIARHLVASGRSCFGVIAGRPGTSTSIDRTAGFLDELEQLGVPRDDVSLISGGFDTPAGREAALRLLAERPSTDAIFAVNDFAAIGALGVLHARGIRVPDDIALAGFNDTALAAGVELTTVRSPMHEMGKRGYALLVEILGGGTPESELLTPELVIRATA</sequence>
<dbReference type="Gene3D" id="1.10.260.40">
    <property type="entry name" value="lambda repressor-like DNA-binding domains"/>
    <property type="match status" value="1"/>
</dbReference>
<dbReference type="InterPro" id="IPR010982">
    <property type="entry name" value="Lambda_DNA-bd_dom_sf"/>
</dbReference>
<organism evidence="5 6">
    <name type="scientific">Leucobacter chromiireducens subsp. solipictus</name>
    <dbReference type="NCBI Taxonomy" id="398235"/>
    <lineage>
        <taxon>Bacteria</taxon>
        <taxon>Bacillati</taxon>
        <taxon>Actinomycetota</taxon>
        <taxon>Actinomycetes</taxon>
        <taxon>Micrococcales</taxon>
        <taxon>Microbacteriaceae</taxon>
        <taxon>Leucobacter</taxon>
    </lineage>
</organism>
<dbReference type="RefSeq" id="WP_202345105.1">
    <property type="nucleotide sequence ID" value="NZ_BAAAPI010000003.1"/>
</dbReference>
<dbReference type="InterPro" id="IPR046335">
    <property type="entry name" value="LacI/GalR-like_sensor"/>
</dbReference>
<name>A0ABS1SGY8_9MICO</name>
<dbReference type="InterPro" id="IPR000843">
    <property type="entry name" value="HTH_LacI"/>
</dbReference>
<evidence type="ECO:0000256" key="3">
    <source>
        <dbReference type="ARBA" id="ARBA00023163"/>
    </source>
</evidence>
<evidence type="ECO:0000313" key="5">
    <source>
        <dbReference type="EMBL" id="MBL3679839.1"/>
    </source>
</evidence>
<dbReference type="Gene3D" id="3.40.50.2300">
    <property type="match status" value="2"/>
</dbReference>
<evidence type="ECO:0000313" key="6">
    <source>
        <dbReference type="Proteomes" id="UP001645859"/>
    </source>
</evidence>
<dbReference type="SMART" id="SM00354">
    <property type="entry name" value="HTH_LACI"/>
    <property type="match status" value="1"/>
</dbReference>
<accession>A0ABS1SGY8</accession>
<keyword evidence="1" id="KW-0805">Transcription regulation</keyword>
<evidence type="ECO:0000259" key="4">
    <source>
        <dbReference type="PROSITE" id="PS50932"/>
    </source>
</evidence>
<gene>
    <name evidence="5" type="ORF">D3230_11165</name>
</gene>
<dbReference type="PANTHER" id="PTHR30146:SF109">
    <property type="entry name" value="HTH-TYPE TRANSCRIPTIONAL REGULATOR GALS"/>
    <property type="match status" value="1"/>
</dbReference>
<dbReference type="Proteomes" id="UP001645859">
    <property type="component" value="Unassembled WGS sequence"/>
</dbReference>
<dbReference type="SUPFAM" id="SSF47413">
    <property type="entry name" value="lambda repressor-like DNA-binding domains"/>
    <property type="match status" value="1"/>
</dbReference>
<dbReference type="InterPro" id="IPR000394">
    <property type="entry name" value="RNA_pol_sigma_54"/>
</dbReference>
<evidence type="ECO:0000256" key="2">
    <source>
        <dbReference type="ARBA" id="ARBA00023125"/>
    </source>
</evidence>
<evidence type="ECO:0000256" key="1">
    <source>
        <dbReference type="ARBA" id="ARBA00023015"/>
    </source>
</evidence>
<dbReference type="CDD" id="cd01392">
    <property type="entry name" value="HTH_LacI"/>
    <property type="match status" value="1"/>
</dbReference>
<keyword evidence="3" id="KW-0804">Transcription</keyword>
<comment type="caution">
    <text evidence="5">The sequence shown here is derived from an EMBL/GenBank/DDBJ whole genome shotgun (WGS) entry which is preliminary data.</text>
</comment>
<dbReference type="Pfam" id="PF13377">
    <property type="entry name" value="Peripla_BP_3"/>
    <property type="match status" value="1"/>
</dbReference>
<keyword evidence="2 5" id="KW-0238">DNA-binding</keyword>
<dbReference type="EMBL" id="QYAC01000005">
    <property type="protein sequence ID" value="MBL3679839.1"/>
    <property type="molecule type" value="Genomic_DNA"/>
</dbReference>
<dbReference type="GO" id="GO:0003677">
    <property type="term" value="F:DNA binding"/>
    <property type="evidence" value="ECO:0007669"/>
    <property type="project" value="UniProtKB-KW"/>
</dbReference>
<reference evidence="5 6" key="1">
    <citation type="submission" date="2018-09" db="EMBL/GenBank/DDBJ databases">
        <title>Comparative genomics of Leucobacter spp.</title>
        <authorList>
            <person name="Reis A.C."/>
            <person name="Kolvenbach B.A."/>
            <person name="Corvini P.F.X."/>
            <person name="Nunes O.C."/>
        </authorList>
    </citation>
    <scope>NUCLEOTIDE SEQUENCE [LARGE SCALE GENOMIC DNA]</scope>
    <source>
        <strain evidence="5 6">TAN 31504</strain>
    </source>
</reference>
<feature type="domain" description="HTH lacI-type" evidence="4">
    <location>
        <begin position="7"/>
        <end position="66"/>
    </location>
</feature>
<dbReference type="InterPro" id="IPR028082">
    <property type="entry name" value="Peripla_BP_I"/>
</dbReference>
<dbReference type="Pfam" id="PF00356">
    <property type="entry name" value="LacI"/>
    <property type="match status" value="1"/>
</dbReference>
<dbReference type="PROSITE" id="PS50932">
    <property type="entry name" value="HTH_LACI_2"/>
    <property type="match status" value="1"/>
</dbReference>
<proteinExistence type="predicted"/>